<dbReference type="InterPro" id="IPR045028">
    <property type="entry name" value="DinG/Rad3-like"/>
</dbReference>
<evidence type="ECO:0000256" key="13">
    <source>
        <dbReference type="ARBA" id="ARBA00023235"/>
    </source>
</evidence>
<dbReference type="Gene3D" id="3.40.50.300">
    <property type="entry name" value="P-loop containing nucleotide triphosphate hydrolases"/>
    <property type="match status" value="2"/>
</dbReference>
<dbReference type="GO" id="GO:0003677">
    <property type="term" value="F:DNA binding"/>
    <property type="evidence" value="ECO:0007669"/>
    <property type="project" value="UniProtKB-KW"/>
</dbReference>
<dbReference type="GO" id="GO:0090657">
    <property type="term" value="P:telomeric loop disassembly"/>
    <property type="evidence" value="ECO:0007669"/>
    <property type="project" value="TreeGrafter"/>
</dbReference>
<evidence type="ECO:0000256" key="3">
    <source>
        <dbReference type="ARBA" id="ARBA00022723"/>
    </source>
</evidence>
<evidence type="ECO:0000256" key="4">
    <source>
        <dbReference type="ARBA" id="ARBA00022741"/>
    </source>
</evidence>
<evidence type="ECO:0000256" key="2">
    <source>
        <dbReference type="ARBA" id="ARBA00022485"/>
    </source>
</evidence>
<dbReference type="CDD" id="cd18788">
    <property type="entry name" value="SF2_C_XPD"/>
    <property type="match status" value="1"/>
</dbReference>
<dbReference type="Pfam" id="PF06733">
    <property type="entry name" value="DEAD_2"/>
    <property type="match status" value="1"/>
</dbReference>
<dbReference type="GO" id="GO:0006281">
    <property type="term" value="P:DNA repair"/>
    <property type="evidence" value="ECO:0007669"/>
    <property type="project" value="UniProtKB-KW"/>
</dbReference>
<dbReference type="InterPro" id="IPR014001">
    <property type="entry name" value="Helicase_ATP-bd"/>
</dbReference>
<evidence type="ECO:0000256" key="8">
    <source>
        <dbReference type="ARBA" id="ARBA00022840"/>
    </source>
</evidence>
<dbReference type="InterPro" id="IPR027417">
    <property type="entry name" value="P-loop_NTPase"/>
</dbReference>
<dbReference type="GO" id="GO:0016818">
    <property type="term" value="F:hydrolase activity, acting on acid anhydrides, in phosphorus-containing anhydrides"/>
    <property type="evidence" value="ECO:0007669"/>
    <property type="project" value="InterPro"/>
</dbReference>
<evidence type="ECO:0000256" key="10">
    <source>
        <dbReference type="ARBA" id="ARBA00023014"/>
    </source>
</evidence>
<dbReference type="GO" id="GO:0005634">
    <property type="term" value="C:nucleus"/>
    <property type="evidence" value="ECO:0007669"/>
    <property type="project" value="UniProtKB-SubCell"/>
</dbReference>
<feature type="non-terminal residue" evidence="18">
    <location>
        <position position="1"/>
    </location>
</feature>
<evidence type="ECO:0000313" key="18">
    <source>
        <dbReference type="EMBL" id="JAC14640.1"/>
    </source>
</evidence>
<keyword evidence="11" id="KW-0238">DNA-binding</keyword>
<evidence type="ECO:0000256" key="15">
    <source>
        <dbReference type="ARBA" id="ARBA00049360"/>
    </source>
</evidence>
<dbReference type="SMART" id="SM00491">
    <property type="entry name" value="HELICc2"/>
    <property type="match status" value="1"/>
</dbReference>
<dbReference type="SUPFAM" id="SSF52540">
    <property type="entry name" value="P-loop containing nucleoside triphosphate hydrolases"/>
    <property type="match status" value="1"/>
</dbReference>
<dbReference type="GO" id="GO:0046872">
    <property type="term" value="F:metal ion binding"/>
    <property type="evidence" value="ECO:0007669"/>
    <property type="project" value="UniProtKB-KW"/>
</dbReference>
<evidence type="ECO:0000256" key="9">
    <source>
        <dbReference type="ARBA" id="ARBA00023004"/>
    </source>
</evidence>
<sequence length="849" mass="95439">VINGVTVDFPFEPYEVQRKFMHSVIEALKTKRHAVLESPTGTGKTLSLLCSALSWLRNNESYLSVNVDNAMHDFEDSFTDKSTSWGNDRKTRIFYASRTHSQLRKVMTELKTTTFKNIKVTVLGSRDQMCIHPTVSKETNLSIKNMLCRMHSRAKTCHFGNRVDTCKRDASLVEMVDIEDLVTKARKLSCCPYYVARDLQDNADIIFLPYNYIFDPHTRKNLNINLYNSIVILDEAHNINKVCEEAASVSLLSSDIALAINEVTQEMQAMYNQQEDYEFYVERDYGQDELCSIKEILLKLEKAIDNLEFQGNCGSATHIGSYIFKIFKNADIDENSCQMVISVLNKISDTLSAKEGGTSKKGVSLKKLGDIISVIFSLSASDRSLADKYFKVYVESAALTKGPPLHSWDSLDTQANKNAKKVNFWCFNPGYGMSNILDSGVHSMILTSGTLAPLAATIRELNLGNPITLESPHIIGPDQVLVNVICKGPTGVELRSCYTNRDNDQYWNEIGLCLQNYLRIIPDGVLAFFPSYSALNKAVEHWKSTGLWAKLLNIKSIYVEPTRKHEFNEVMSDYCRSVSEHNGRGAVLLGVCRGKVSEGLDFINEYGRAVLICGLPYPPLLDPKVKLKKAYLDQTNRTIKLMSGDLWYQLEATRAVNQAIGRVIRHAKDFGVILLCDVKFSQKSIIDNLSKWLQPLITTKSFGSSIACIKKFFNVNNEKVQMPYSGPELEEEKSTVNLCQPSTSKVEDVGDLEATACCVPEPSPSKRPQASCFTLLDKYEEKQQEVPVANTARQCALLTQLSEQPVIQPAKRRKLKLKPLVFEDYCSGSQNATDIAHDQRLNEAKKFLM</sequence>
<dbReference type="InterPro" id="IPR006555">
    <property type="entry name" value="ATP-dep_Helicase_C"/>
</dbReference>
<dbReference type="CDD" id="cd17970">
    <property type="entry name" value="DEAHc_FancJ"/>
    <property type="match status" value="1"/>
</dbReference>
<keyword evidence="8" id="KW-0067">ATP-binding</keyword>
<dbReference type="PANTHER" id="PTHR11472:SF34">
    <property type="entry name" value="REGULATOR OF TELOMERE ELONGATION HELICASE 1"/>
    <property type="match status" value="1"/>
</dbReference>
<dbReference type="SMART" id="SM00487">
    <property type="entry name" value="DEXDc"/>
    <property type="match status" value="1"/>
</dbReference>
<evidence type="ECO:0000256" key="14">
    <source>
        <dbReference type="ARBA" id="ARBA00023242"/>
    </source>
</evidence>
<dbReference type="GO" id="GO:0005524">
    <property type="term" value="F:ATP binding"/>
    <property type="evidence" value="ECO:0007669"/>
    <property type="project" value="UniProtKB-KW"/>
</dbReference>
<keyword evidence="10" id="KW-0411">Iron-sulfur</keyword>
<keyword evidence="6" id="KW-0378">Hydrolase</keyword>
<dbReference type="GO" id="GO:0045910">
    <property type="term" value="P:negative regulation of DNA recombination"/>
    <property type="evidence" value="ECO:0007669"/>
    <property type="project" value="TreeGrafter"/>
</dbReference>
<evidence type="ECO:0000256" key="11">
    <source>
        <dbReference type="ARBA" id="ARBA00023125"/>
    </source>
</evidence>
<comment type="catalytic activity">
    <reaction evidence="15">
        <text>ATP + H2O = ADP + phosphate + H(+)</text>
        <dbReference type="Rhea" id="RHEA:13065"/>
        <dbReference type="ChEBI" id="CHEBI:15377"/>
        <dbReference type="ChEBI" id="CHEBI:15378"/>
        <dbReference type="ChEBI" id="CHEBI:30616"/>
        <dbReference type="ChEBI" id="CHEBI:43474"/>
        <dbReference type="ChEBI" id="CHEBI:456216"/>
    </reaction>
</comment>
<feature type="domain" description="Helicase ATP-binding" evidence="17">
    <location>
        <begin position="3"/>
        <end position="289"/>
    </location>
</feature>
<dbReference type="FunFam" id="3.40.50.300:FF:000431">
    <property type="entry name" value="Regulator of telomere elongation helicase 1"/>
    <property type="match status" value="1"/>
</dbReference>
<dbReference type="PANTHER" id="PTHR11472">
    <property type="entry name" value="DNA REPAIR DEAD HELICASE RAD3/XP-D SUBFAMILY MEMBER"/>
    <property type="match status" value="1"/>
</dbReference>
<keyword evidence="4" id="KW-0547">Nucleotide-binding</keyword>
<keyword evidence="7 18" id="KW-0347">Helicase</keyword>
<dbReference type="InterPro" id="IPR002464">
    <property type="entry name" value="DNA/RNA_helicase_DEAH_CS"/>
</dbReference>
<dbReference type="Pfam" id="PF23109">
    <property type="entry name" value="ARCH_RTEL1"/>
    <property type="match status" value="1"/>
</dbReference>
<keyword evidence="9" id="KW-0408">Iron</keyword>
<dbReference type="GO" id="GO:1904430">
    <property type="term" value="P:negative regulation of t-circle formation"/>
    <property type="evidence" value="ECO:0007669"/>
    <property type="project" value="TreeGrafter"/>
</dbReference>
<keyword evidence="12" id="KW-0234">DNA repair</keyword>
<dbReference type="PROSITE" id="PS51193">
    <property type="entry name" value="HELICASE_ATP_BIND_2"/>
    <property type="match status" value="1"/>
</dbReference>
<organism evidence="18">
    <name type="scientific">Triatoma infestans</name>
    <name type="common">Assassin bug</name>
    <dbReference type="NCBI Taxonomy" id="30076"/>
    <lineage>
        <taxon>Eukaryota</taxon>
        <taxon>Metazoa</taxon>
        <taxon>Ecdysozoa</taxon>
        <taxon>Arthropoda</taxon>
        <taxon>Hexapoda</taxon>
        <taxon>Insecta</taxon>
        <taxon>Pterygota</taxon>
        <taxon>Neoptera</taxon>
        <taxon>Paraneoptera</taxon>
        <taxon>Hemiptera</taxon>
        <taxon>Heteroptera</taxon>
        <taxon>Panheteroptera</taxon>
        <taxon>Cimicomorpha</taxon>
        <taxon>Reduviidae</taxon>
        <taxon>Triatominae</taxon>
        <taxon>Triatoma</taxon>
    </lineage>
</organism>
<evidence type="ECO:0000256" key="16">
    <source>
        <dbReference type="ARBA" id="ARBA00073810"/>
    </source>
</evidence>
<dbReference type="GO" id="GO:0070182">
    <property type="term" value="F:DNA polymerase binding"/>
    <property type="evidence" value="ECO:0007669"/>
    <property type="project" value="TreeGrafter"/>
</dbReference>
<keyword evidence="14" id="KW-0539">Nucleus</keyword>
<dbReference type="PROSITE" id="PS00690">
    <property type="entry name" value="DEAH_ATP_HELICASE"/>
    <property type="match status" value="1"/>
</dbReference>
<evidence type="ECO:0000256" key="5">
    <source>
        <dbReference type="ARBA" id="ARBA00022763"/>
    </source>
</evidence>
<keyword evidence="3" id="KW-0479">Metal-binding</keyword>
<evidence type="ECO:0000256" key="7">
    <source>
        <dbReference type="ARBA" id="ARBA00022806"/>
    </source>
</evidence>
<dbReference type="InterPro" id="IPR013020">
    <property type="entry name" value="Rad3/Chl1-like"/>
</dbReference>
<evidence type="ECO:0000256" key="6">
    <source>
        <dbReference type="ARBA" id="ARBA00022801"/>
    </source>
</evidence>
<accession>A0A023EZH8</accession>
<dbReference type="InterPro" id="IPR014013">
    <property type="entry name" value="Helic_SF1/SF2_ATP-bd_DinG/Rad3"/>
</dbReference>
<keyword evidence="5" id="KW-0227">DNA damage</keyword>
<dbReference type="AlphaFoldDB" id="A0A023EZH8"/>
<dbReference type="Pfam" id="PF13307">
    <property type="entry name" value="Helicase_C_2"/>
    <property type="match status" value="1"/>
</dbReference>
<dbReference type="GO" id="GO:0003678">
    <property type="term" value="F:DNA helicase activity"/>
    <property type="evidence" value="ECO:0007669"/>
    <property type="project" value="InterPro"/>
</dbReference>
<reference evidence="18" key="1">
    <citation type="journal article" date="2014" name="PLoS Negl. Trop. Dis.">
        <title>An updated insight into the Sialotranscriptome of Triatoma infestans: developmental stage and geographic variations.</title>
        <authorList>
            <person name="Schwarz A."/>
            <person name="Medrano-Mercado N."/>
            <person name="Schaub G.A."/>
            <person name="Struchiner C.J."/>
            <person name="Bargues M.D."/>
            <person name="Levy M.Z."/>
            <person name="Ribeiro J.M."/>
        </authorList>
    </citation>
    <scope>NUCLEOTIDE SEQUENCE</scope>
    <source>
        <strain evidence="18">Chile</strain>
        <tissue evidence="18">Salivary glands</tissue>
    </source>
</reference>
<dbReference type="InterPro" id="IPR057498">
    <property type="entry name" value="Rtel1_ARCH"/>
</dbReference>
<dbReference type="EMBL" id="GBBI01004072">
    <property type="protein sequence ID" value="JAC14640.1"/>
    <property type="molecule type" value="mRNA"/>
</dbReference>
<proteinExistence type="evidence at transcript level"/>
<name>A0A023EZH8_TRIIF</name>
<dbReference type="InterPro" id="IPR006554">
    <property type="entry name" value="Helicase-like_DEXD_c2"/>
</dbReference>
<dbReference type="NCBIfam" id="TIGR00604">
    <property type="entry name" value="rad3"/>
    <property type="match status" value="1"/>
</dbReference>
<keyword evidence="2" id="KW-0004">4Fe-4S</keyword>
<comment type="subcellular location">
    <subcellularLocation>
        <location evidence="1">Nucleus</location>
    </subcellularLocation>
</comment>
<dbReference type="GO" id="GO:0051539">
    <property type="term" value="F:4 iron, 4 sulfur cluster binding"/>
    <property type="evidence" value="ECO:0007669"/>
    <property type="project" value="UniProtKB-KW"/>
</dbReference>
<evidence type="ECO:0000256" key="12">
    <source>
        <dbReference type="ARBA" id="ARBA00023204"/>
    </source>
</evidence>
<dbReference type="GO" id="GO:0010569">
    <property type="term" value="P:regulation of double-strand break repair via homologous recombination"/>
    <property type="evidence" value="ECO:0007669"/>
    <property type="project" value="TreeGrafter"/>
</dbReference>
<dbReference type="InterPro" id="IPR010614">
    <property type="entry name" value="RAD3-like_helicase_DEAD"/>
</dbReference>
<protein>
    <recommendedName>
        <fullName evidence="16">Regulator of telomere elongation helicase 1 homolog</fullName>
    </recommendedName>
</protein>
<evidence type="ECO:0000256" key="1">
    <source>
        <dbReference type="ARBA" id="ARBA00004123"/>
    </source>
</evidence>
<keyword evidence="13" id="KW-0413">Isomerase</keyword>
<dbReference type="SMART" id="SM00488">
    <property type="entry name" value="DEXDc2"/>
    <property type="match status" value="1"/>
</dbReference>
<evidence type="ECO:0000259" key="17">
    <source>
        <dbReference type="PROSITE" id="PS51193"/>
    </source>
</evidence>